<dbReference type="InterPro" id="IPR011006">
    <property type="entry name" value="CheY-like_superfamily"/>
</dbReference>
<feature type="domain" description="Response regulatory" evidence="15">
    <location>
        <begin position="989"/>
        <end position="1106"/>
    </location>
</feature>
<dbReference type="InterPro" id="IPR013656">
    <property type="entry name" value="PAS_4"/>
</dbReference>
<feature type="domain" description="PAS" evidence="16">
    <location>
        <begin position="478"/>
        <end position="520"/>
    </location>
</feature>
<evidence type="ECO:0000259" key="18">
    <source>
        <dbReference type="PROSITE" id="PS50885"/>
    </source>
</evidence>
<dbReference type="InterPro" id="IPR036890">
    <property type="entry name" value="HATPase_C_sf"/>
</dbReference>
<dbReference type="CDD" id="cd16922">
    <property type="entry name" value="HATPase_EvgS-ArcB-TorS-like"/>
    <property type="match status" value="1"/>
</dbReference>
<evidence type="ECO:0000256" key="6">
    <source>
        <dbReference type="ARBA" id="ARBA00022679"/>
    </source>
</evidence>
<comment type="caution">
    <text evidence="19">The sequence shown here is derived from an EMBL/GenBank/DDBJ whole genome shotgun (WGS) entry which is preliminary data.</text>
</comment>
<dbReference type="InterPro" id="IPR036097">
    <property type="entry name" value="HisK_dim/P_sf"/>
</dbReference>
<evidence type="ECO:0000256" key="13">
    <source>
        <dbReference type="SAM" id="Coils"/>
    </source>
</evidence>
<dbReference type="InterPro" id="IPR003661">
    <property type="entry name" value="HisK_dim/P_dom"/>
</dbReference>
<evidence type="ECO:0000259" key="14">
    <source>
        <dbReference type="PROSITE" id="PS50109"/>
    </source>
</evidence>
<keyword evidence="20" id="KW-1185">Reference proteome</keyword>
<dbReference type="GO" id="GO:0000155">
    <property type="term" value="F:phosphorelay sensor kinase activity"/>
    <property type="evidence" value="ECO:0007669"/>
    <property type="project" value="InterPro"/>
</dbReference>
<keyword evidence="11" id="KW-0472">Membrane</keyword>
<dbReference type="NCBIfam" id="TIGR00229">
    <property type="entry name" value="sensory_box"/>
    <property type="match status" value="4"/>
</dbReference>
<dbReference type="SMART" id="SM00387">
    <property type="entry name" value="HATPase_c"/>
    <property type="match status" value="1"/>
</dbReference>
<dbReference type="Gene3D" id="3.30.450.20">
    <property type="entry name" value="PAS domain"/>
    <property type="match status" value="4"/>
</dbReference>
<dbReference type="SUPFAM" id="SSF47384">
    <property type="entry name" value="Homodimeric domain of signal transducing histidine kinase"/>
    <property type="match status" value="1"/>
</dbReference>
<dbReference type="Pfam" id="PF00512">
    <property type="entry name" value="HisKA"/>
    <property type="match status" value="1"/>
</dbReference>
<dbReference type="InterPro" id="IPR035965">
    <property type="entry name" value="PAS-like_dom_sf"/>
</dbReference>
<evidence type="ECO:0000256" key="2">
    <source>
        <dbReference type="ARBA" id="ARBA00004236"/>
    </source>
</evidence>
<dbReference type="FunFam" id="3.30.565.10:FF:000023">
    <property type="entry name" value="PAS domain-containing sensor histidine kinase"/>
    <property type="match status" value="1"/>
</dbReference>
<feature type="domain" description="PAS" evidence="16">
    <location>
        <begin position="604"/>
        <end position="648"/>
    </location>
</feature>
<evidence type="ECO:0000256" key="9">
    <source>
        <dbReference type="ARBA" id="ARBA00022840"/>
    </source>
</evidence>
<dbReference type="InterPro" id="IPR004358">
    <property type="entry name" value="Sig_transdc_His_kin-like_C"/>
</dbReference>
<dbReference type="Pfam" id="PF02518">
    <property type="entry name" value="HATPase_c"/>
    <property type="match status" value="1"/>
</dbReference>
<accession>A0A399F0H5</accession>
<dbReference type="GO" id="GO:0005524">
    <property type="term" value="F:ATP binding"/>
    <property type="evidence" value="ECO:0007669"/>
    <property type="project" value="UniProtKB-KW"/>
</dbReference>
<proteinExistence type="predicted"/>
<dbReference type="CDD" id="cd00130">
    <property type="entry name" value="PAS"/>
    <property type="match status" value="2"/>
</dbReference>
<evidence type="ECO:0000256" key="7">
    <source>
        <dbReference type="ARBA" id="ARBA00022741"/>
    </source>
</evidence>
<dbReference type="SMART" id="SM00388">
    <property type="entry name" value="HisKA"/>
    <property type="match status" value="1"/>
</dbReference>
<dbReference type="Proteomes" id="UP000265341">
    <property type="component" value="Unassembled WGS sequence"/>
</dbReference>
<dbReference type="SUPFAM" id="SSF52172">
    <property type="entry name" value="CheY-like"/>
    <property type="match status" value="1"/>
</dbReference>
<keyword evidence="4" id="KW-1003">Cell membrane</keyword>
<evidence type="ECO:0000256" key="3">
    <source>
        <dbReference type="ARBA" id="ARBA00012438"/>
    </source>
</evidence>
<feature type="domain" description="PAC" evidence="17">
    <location>
        <begin position="426"/>
        <end position="477"/>
    </location>
</feature>
<feature type="coiled-coil region" evidence="13">
    <location>
        <begin position="720"/>
        <end position="747"/>
    </location>
</feature>
<name>A0A399F0H5_9DEIN</name>
<dbReference type="EC" id="2.7.13.3" evidence="3"/>
<dbReference type="PROSITE" id="PS50113">
    <property type="entry name" value="PAC"/>
    <property type="match status" value="1"/>
</dbReference>
<dbReference type="CDD" id="cd00082">
    <property type="entry name" value="HisKA"/>
    <property type="match status" value="1"/>
</dbReference>
<dbReference type="InterPro" id="IPR005467">
    <property type="entry name" value="His_kinase_dom"/>
</dbReference>
<keyword evidence="10" id="KW-0902">Two-component regulatory system</keyword>
<feature type="coiled-coil region" evidence="13">
    <location>
        <begin position="216"/>
        <end position="243"/>
    </location>
</feature>
<feature type="domain" description="HAMP" evidence="18">
    <location>
        <begin position="184"/>
        <end position="235"/>
    </location>
</feature>
<dbReference type="Gene3D" id="6.10.340.10">
    <property type="match status" value="1"/>
</dbReference>
<evidence type="ECO:0000259" key="15">
    <source>
        <dbReference type="PROSITE" id="PS50110"/>
    </source>
</evidence>
<keyword evidence="7" id="KW-0547">Nucleotide-binding</keyword>
<dbReference type="PANTHER" id="PTHR43047">
    <property type="entry name" value="TWO-COMPONENT HISTIDINE PROTEIN KINASE"/>
    <property type="match status" value="1"/>
</dbReference>
<dbReference type="Gene3D" id="1.10.287.130">
    <property type="match status" value="1"/>
</dbReference>
<dbReference type="GO" id="GO:0009927">
    <property type="term" value="F:histidine phosphotransfer kinase activity"/>
    <property type="evidence" value="ECO:0007669"/>
    <property type="project" value="TreeGrafter"/>
</dbReference>
<dbReference type="SMART" id="SM00091">
    <property type="entry name" value="PAS"/>
    <property type="match status" value="3"/>
</dbReference>
<keyword evidence="6 19" id="KW-0808">Transferase</keyword>
<evidence type="ECO:0000313" key="19">
    <source>
        <dbReference type="EMBL" id="RIH89778.1"/>
    </source>
</evidence>
<evidence type="ECO:0000256" key="8">
    <source>
        <dbReference type="ARBA" id="ARBA00022777"/>
    </source>
</evidence>
<dbReference type="OrthoDB" id="9790669at2"/>
<dbReference type="PROSITE" id="PS50885">
    <property type="entry name" value="HAMP"/>
    <property type="match status" value="1"/>
</dbReference>
<dbReference type="InterPro" id="IPR000014">
    <property type="entry name" value="PAS"/>
</dbReference>
<gene>
    <name evidence="19" type="primary">luxQ</name>
    <name evidence="19" type="ORF">Mrose_00003</name>
</gene>
<keyword evidence="8 19" id="KW-0418">Kinase</keyword>
<sequence length="1112" mass="125279">MLLGGVLAFFAAQQAEARTWLLVKRDYEVNQALDGFQLGLEQTAGMVRGYWLTQDESLLRQYSQGWERAQRHLRRLAELGGEGGSQRHIQKLQALSAQLYELLSASIGDLRPDSQQLAALTQRQQELLEALRVETTAYRQVMGREIALSLAQAEGEHRRSYFVLLASLLLGVLTGIWAAQLLSRGIVRRVRVLQQNALRIAQDQELLPHQPSQDELGQLADALRQAKELIQAEQERLRVALQAGKLWLFEAELSQEQARLDSQTDRFFRRGTIADERPSSLLEILEQIHPDDREKVLAAWNQAFATKEPTEMEFRVLDFAGQSSWRSVRAQVIRNRLVGVSIDINDRKEAEEALRKERALLHDILEYAPLMVFLKDTEGRYLMVNRAYETIDGRSRQEIVGKTDLEIFPPDIARTFREHDREVLRLGQPIEFEESDLSRTFSSIKFPLRSHTGEIYGLGGISVDITERKRIEAALQSSETRFRLLAEANVAGVVLSDAEGGISYVNQAYVQMLGYTREEFEQGRIRWTEITPPEWLPVDWQKTEQVRRERASVIYEKEYFHKDGHRVPVLMALSRIELAGDEHFIVTVLDLSERKRAERAHEEAMALLRTTLESVEEGLVVLDLQGRAQVYNRRFLEMWGLDEEVLNGDVAQRSEFFLSRLAQPPPFGIDPYGLLADPLAEVRDTLRLKDGRVLELLSRAQQAGGEVLGRLWALRDITAQVQAASSLQAAKEEAERANRAKSEFLSRMSHELRTPLNAILGFAQLLHMEALEREQAESVEQILRAGHHLLELVNEVLDITRIEAGRISLSIESVPLCGVVRECLDLLRPLAQQRHIALQTDGLEGGQFVLADRQRLKQILLNLLSNAIKYNREGGWVRLSCQPHSGEWLRLSISDSGMGIASEKLERLFEPFNRLGAEASGVEGTGLGLALSRRLAEAMGGTLGVESEVGVGTTFWLELPLAQAQPVSEEWPLEPLPKPLVLPEGEIRTLLYIEDNLSNLRLVERLLARWPNVHLISAMQGRLGLELARSLKPDLVLLDLHLPDIAGQEVLSRLKADPQVLGIPVVVVSADASPQQVQGVLARGAVDFLAKPLDIERFHQVLSSVFGGVYEA</sequence>
<dbReference type="GO" id="GO:0005886">
    <property type="term" value="C:plasma membrane"/>
    <property type="evidence" value="ECO:0007669"/>
    <property type="project" value="UniProtKB-SubCell"/>
</dbReference>
<comment type="subcellular location">
    <subcellularLocation>
        <location evidence="2">Cell membrane</location>
    </subcellularLocation>
</comment>
<dbReference type="PRINTS" id="PR00344">
    <property type="entry name" value="BCTRLSENSOR"/>
</dbReference>
<protein>
    <recommendedName>
        <fullName evidence="3">histidine kinase</fullName>
        <ecNumber evidence="3">2.7.13.3</ecNumber>
    </recommendedName>
</protein>
<dbReference type="SUPFAM" id="SSF55874">
    <property type="entry name" value="ATPase domain of HSP90 chaperone/DNA topoisomerase II/histidine kinase"/>
    <property type="match status" value="1"/>
</dbReference>
<feature type="domain" description="PAS" evidence="16">
    <location>
        <begin position="357"/>
        <end position="427"/>
    </location>
</feature>
<keyword evidence="13" id="KW-0175">Coiled coil</keyword>
<keyword evidence="5 12" id="KW-0597">Phosphoprotein</keyword>
<dbReference type="Pfam" id="PF00072">
    <property type="entry name" value="Response_reg"/>
    <property type="match status" value="1"/>
</dbReference>
<dbReference type="EMBL" id="QWLA01000001">
    <property type="protein sequence ID" value="RIH89778.1"/>
    <property type="molecule type" value="Genomic_DNA"/>
</dbReference>
<dbReference type="InterPro" id="IPR003594">
    <property type="entry name" value="HATPase_dom"/>
</dbReference>
<dbReference type="Pfam" id="PF13426">
    <property type="entry name" value="PAS_9"/>
    <property type="match status" value="1"/>
</dbReference>
<dbReference type="Gene3D" id="3.30.565.10">
    <property type="entry name" value="Histidine kinase-like ATPase, C-terminal domain"/>
    <property type="match status" value="1"/>
</dbReference>
<dbReference type="PROSITE" id="PS50110">
    <property type="entry name" value="RESPONSE_REGULATORY"/>
    <property type="match status" value="1"/>
</dbReference>
<evidence type="ECO:0000256" key="1">
    <source>
        <dbReference type="ARBA" id="ARBA00000085"/>
    </source>
</evidence>
<evidence type="ECO:0000256" key="12">
    <source>
        <dbReference type="PROSITE-ProRule" id="PRU00169"/>
    </source>
</evidence>
<dbReference type="InterPro" id="IPR013655">
    <property type="entry name" value="PAS_fold_3"/>
</dbReference>
<comment type="catalytic activity">
    <reaction evidence="1">
        <text>ATP + protein L-histidine = ADP + protein N-phospho-L-histidine.</text>
        <dbReference type="EC" id="2.7.13.3"/>
    </reaction>
</comment>
<dbReference type="InterPro" id="IPR003660">
    <property type="entry name" value="HAMP_dom"/>
</dbReference>
<evidence type="ECO:0000256" key="11">
    <source>
        <dbReference type="ARBA" id="ARBA00023136"/>
    </source>
</evidence>
<dbReference type="InterPro" id="IPR000700">
    <property type="entry name" value="PAS-assoc_C"/>
</dbReference>
<evidence type="ECO:0000256" key="10">
    <source>
        <dbReference type="ARBA" id="ARBA00023012"/>
    </source>
</evidence>
<dbReference type="SUPFAM" id="SSF55785">
    <property type="entry name" value="PYP-like sensor domain (PAS domain)"/>
    <property type="match status" value="4"/>
</dbReference>
<dbReference type="PROSITE" id="PS50109">
    <property type="entry name" value="HIS_KIN"/>
    <property type="match status" value="1"/>
</dbReference>
<dbReference type="Pfam" id="PF05227">
    <property type="entry name" value="CHASE3"/>
    <property type="match status" value="1"/>
</dbReference>
<dbReference type="Pfam" id="PF08447">
    <property type="entry name" value="PAS_3"/>
    <property type="match status" value="1"/>
</dbReference>
<dbReference type="Pfam" id="PF12860">
    <property type="entry name" value="PAS_7"/>
    <property type="match status" value="1"/>
</dbReference>
<reference evidence="19 20" key="1">
    <citation type="submission" date="2018-08" db="EMBL/GenBank/DDBJ databases">
        <title>Meiothermus roseus NBRC 110900 genome sequencing project.</title>
        <authorList>
            <person name="Da Costa M.S."/>
            <person name="Albuquerque L."/>
            <person name="Raposo P."/>
            <person name="Froufe H.J.C."/>
            <person name="Barroso C.S."/>
            <person name="Egas C."/>
        </authorList>
    </citation>
    <scope>NUCLEOTIDE SEQUENCE [LARGE SCALE GENOMIC DNA]</scope>
    <source>
        <strain evidence="19 20">NBRC 110900</strain>
    </source>
</reference>
<evidence type="ECO:0000313" key="20">
    <source>
        <dbReference type="Proteomes" id="UP000265341"/>
    </source>
</evidence>
<feature type="domain" description="Histidine kinase" evidence="14">
    <location>
        <begin position="747"/>
        <end position="963"/>
    </location>
</feature>
<dbReference type="PANTHER" id="PTHR43047:SF72">
    <property type="entry name" value="OSMOSENSING HISTIDINE PROTEIN KINASE SLN1"/>
    <property type="match status" value="1"/>
</dbReference>
<evidence type="ECO:0000256" key="4">
    <source>
        <dbReference type="ARBA" id="ARBA00022475"/>
    </source>
</evidence>
<dbReference type="PROSITE" id="PS50112">
    <property type="entry name" value="PAS"/>
    <property type="match status" value="3"/>
</dbReference>
<feature type="modified residue" description="4-aspartylphosphate" evidence="12">
    <location>
        <position position="1039"/>
    </location>
</feature>
<organism evidence="19 20">
    <name type="scientific">Calidithermus roseus</name>
    <dbReference type="NCBI Taxonomy" id="1644118"/>
    <lineage>
        <taxon>Bacteria</taxon>
        <taxon>Thermotogati</taxon>
        <taxon>Deinococcota</taxon>
        <taxon>Deinococci</taxon>
        <taxon>Thermales</taxon>
        <taxon>Thermaceae</taxon>
        <taxon>Calidithermus</taxon>
    </lineage>
</organism>
<keyword evidence="9" id="KW-0067">ATP-binding</keyword>
<dbReference type="SMART" id="SM00448">
    <property type="entry name" value="REC"/>
    <property type="match status" value="1"/>
</dbReference>
<dbReference type="Gene3D" id="3.40.50.2300">
    <property type="match status" value="1"/>
</dbReference>
<dbReference type="AlphaFoldDB" id="A0A399F0H5"/>
<dbReference type="Pfam" id="PF08448">
    <property type="entry name" value="PAS_4"/>
    <property type="match status" value="1"/>
</dbReference>
<evidence type="ECO:0000259" key="17">
    <source>
        <dbReference type="PROSITE" id="PS50113"/>
    </source>
</evidence>
<evidence type="ECO:0000259" key="16">
    <source>
        <dbReference type="PROSITE" id="PS50112"/>
    </source>
</evidence>
<evidence type="ECO:0000256" key="5">
    <source>
        <dbReference type="ARBA" id="ARBA00022553"/>
    </source>
</evidence>
<dbReference type="InterPro" id="IPR007891">
    <property type="entry name" value="CHASE3"/>
</dbReference>
<dbReference type="InterPro" id="IPR001789">
    <property type="entry name" value="Sig_transdc_resp-reg_receiver"/>
</dbReference>